<keyword evidence="2" id="KW-1185">Reference proteome</keyword>
<gene>
    <name evidence="1" type="ORF">DX908_04790</name>
</gene>
<dbReference type="GO" id="GO:0016020">
    <property type="term" value="C:membrane"/>
    <property type="evidence" value="ECO:0007669"/>
    <property type="project" value="GOC"/>
</dbReference>
<dbReference type="PANTHER" id="PTHR32385:SF15">
    <property type="entry name" value="INOSITOL PHOSPHOCERAMIDE MANNOSYLTRANSFERASE 1"/>
    <property type="match status" value="1"/>
</dbReference>
<reference evidence="1 2" key="1">
    <citation type="submission" date="2018-08" db="EMBL/GenBank/DDBJ databases">
        <title>Parvularcula sp. SM1705, isolated from surface water of the South Sea China.</title>
        <authorList>
            <person name="Sun L."/>
        </authorList>
    </citation>
    <scope>NUCLEOTIDE SEQUENCE [LARGE SCALE GENOMIC DNA]</scope>
    <source>
        <strain evidence="1 2">SM1705</strain>
    </source>
</reference>
<dbReference type="InterPro" id="IPR029044">
    <property type="entry name" value="Nucleotide-diphossugar_trans"/>
</dbReference>
<sequence>MLPRQHISGQDGMMNRVIWMLWLQGEDNAPPVPKACIKSWRHYNPSWDVRVLDRNNMGDFIDLPGTFGIDLDTLPPAAISDMARLALLHRHGGVWADATCLCARPLDTWLPTVLDTEKTFALDRPAPDRLLATYFIAATKGAPLIAAWHEEVSRLWKTWPAREVSTADQTFKWLKYHSSAQPIVLGNEHFAGPNRLPYFWAHYLFARLVQKSPEFAQRFARVPKVSAKPSLIFSTQGFRRELHPYTRAAFQWGLSPLYKLDWREAELGPGPTFAINEKNWPAPGTGFSP</sequence>
<dbReference type="AlphaFoldDB" id="A0A371RGS6"/>
<dbReference type="InParanoid" id="A0A371RGS6"/>
<dbReference type="GO" id="GO:0000030">
    <property type="term" value="F:mannosyltransferase activity"/>
    <property type="evidence" value="ECO:0007669"/>
    <property type="project" value="TreeGrafter"/>
</dbReference>
<dbReference type="PANTHER" id="PTHR32385">
    <property type="entry name" value="MANNOSYL PHOSPHORYLINOSITOL CERAMIDE SYNTHASE"/>
    <property type="match status" value="1"/>
</dbReference>
<dbReference type="GO" id="GO:0051999">
    <property type="term" value="P:mannosyl-inositol phosphorylceramide biosynthetic process"/>
    <property type="evidence" value="ECO:0007669"/>
    <property type="project" value="TreeGrafter"/>
</dbReference>
<dbReference type="SUPFAM" id="SSF53448">
    <property type="entry name" value="Nucleotide-diphospho-sugar transferases"/>
    <property type="match status" value="1"/>
</dbReference>
<dbReference type="Pfam" id="PF05704">
    <property type="entry name" value="Caps_synth"/>
    <property type="match status" value="1"/>
</dbReference>
<evidence type="ECO:0008006" key="3">
    <source>
        <dbReference type="Google" id="ProtNLM"/>
    </source>
</evidence>
<dbReference type="Proteomes" id="UP000264589">
    <property type="component" value="Unassembled WGS sequence"/>
</dbReference>
<dbReference type="Gene3D" id="3.90.550.20">
    <property type="match status" value="1"/>
</dbReference>
<organism evidence="1 2">
    <name type="scientific">Parvularcula marina</name>
    <dbReference type="NCBI Taxonomy" id="2292771"/>
    <lineage>
        <taxon>Bacteria</taxon>
        <taxon>Pseudomonadati</taxon>
        <taxon>Pseudomonadota</taxon>
        <taxon>Alphaproteobacteria</taxon>
        <taxon>Parvularculales</taxon>
        <taxon>Parvularculaceae</taxon>
        <taxon>Parvularcula</taxon>
    </lineage>
</organism>
<protein>
    <recommendedName>
        <fullName evidence="3">Mannosyltransferase</fullName>
    </recommendedName>
</protein>
<comment type="caution">
    <text evidence="1">The sequence shown here is derived from an EMBL/GenBank/DDBJ whole genome shotgun (WGS) entry which is preliminary data.</text>
</comment>
<dbReference type="InterPro" id="IPR008441">
    <property type="entry name" value="AfumC-like_glycosyl_Trfase"/>
</dbReference>
<dbReference type="InterPro" id="IPR051706">
    <property type="entry name" value="Glycosyltransferase_domain"/>
</dbReference>
<evidence type="ECO:0000313" key="1">
    <source>
        <dbReference type="EMBL" id="RFB04653.1"/>
    </source>
</evidence>
<proteinExistence type="predicted"/>
<name>A0A371RGS6_9PROT</name>
<dbReference type="EMBL" id="QUQO01000001">
    <property type="protein sequence ID" value="RFB04653.1"/>
    <property type="molecule type" value="Genomic_DNA"/>
</dbReference>
<evidence type="ECO:0000313" key="2">
    <source>
        <dbReference type="Proteomes" id="UP000264589"/>
    </source>
</evidence>
<accession>A0A371RGS6</accession>